<evidence type="ECO:0000256" key="1">
    <source>
        <dbReference type="ARBA" id="ARBA00004370"/>
    </source>
</evidence>
<sequence length="660" mass="72826">MNRLSIVHRLYMGFGFLCLVILGWGLVNGWMMQRIGERIATITEQAYPLHQRATAISSGVLGTTVEVMELVQAREPDELERRYHHIEQQNRQLRLIVGQLDGGSLSDEVGELRRQLQRLEALAGELHRSQRFRLDTSAQIQNDLSDFLLQASEMKRQISERSLQRAARDIYTADLVRTLMQRFSSVELLVMNLVNTRRPDQLAEKVERIRFNSANFSEDIADLVTEVPALVAINTGKQALVDNINSEDGIVSRYLAYRHNEARIEEALEEVRMLIDEVDLELNRMTDSGEAAILGAGRQLDDEARNSRRLVWLLLPVVLLLALAVSLLLGRLIRRPLHAIVSKLGEMAAGDYRGGVSINATGEFVRLTGSVGQLLVSMQAILGDLRSTADTLSQLSGSNRSVSVAVRERLERQAMELESVASAMAQVESAVEEVNGKTERSQALATTIDRDVDRSQQLMLDNLRQVSVLEVQMTEATGRVAQLAASSEAIGGIVQTIDAIAGQTNLLALNAAIEAARAGERGRGFAVVADEVRNLARRTSESTGTIRDLVESLQLNASEAVDAMADSRAQLLASRQLIEQASSAVDEIRDSTTCIRGVTEEVGSAMNEQRAVATSAAGNVNVISTVARENFQQMDMLAQQGERLQRQLQGIEQLIRTFRV</sequence>
<dbReference type="InterPro" id="IPR004090">
    <property type="entry name" value="Chemotax_Me-accpt_rcpt"/>
</dbReference>
<feature type="transmembrane region" description="Helical" evidence="6">
    <location>
        <begin position="6"/>
        <end position="27"/>
    </location>
</feature>
<evidence type="ECO:0000259" key="8">
    <source>
        <dbReference type="PROSITE" id="PS50885"/>
    </source>
</evidence>
<evidence type="ECO:0000256" key="6">
    <source>
        <dbReference type="SAM" id="Phobius"/>
    </source>
</evidence>
<feature type="domain" description="HAMP" evidence="8">
    <location>
        <begin position="331"/>
        <end position="383"/>
    </location>
</feature>
<dbReference type="InterPro" id="IPR004089">
    <property type="entry name" value="MCPsignal_dom"/>
</dbReference>
<dbReference type="SUPFAM" id="SSF58104">
    <property type="entry name" value="Methyl-accepting chemotaxis protein (MCP) signaling domain"/>
    <property type="match status" value="1"/>
</dbReference>
<organism evidence="9 10">
    <name type="scientific">Marinobacterium aestuariivivens</name>
    <dbReference type="NCBI Taxonomy" id="1698799"/>
    <lineage>
        <taxon>Bacteria</taxon>
        <taxon>Pseudomonadati</taxon>
        <taxon>Pseudomonadota</taxon>
        <taxon>Gammaproteobacteria</taxon>
        <taxon>Oceanospirillales</taxon>
        <taxon>Oceanospirillaceae</taxon>
        <taxon>Marinobacterium</taxon>
    </lineage>
</organism>
<keyword evidence="6" id="KW-0472">Membrane</keyword>
<dbReference type="PROSITE" id="PS50885">
    <property type="entry name" value="HAMP"/>
    <property type="match status" value="1"/>
</dbReference>
<evidence type="ECO:0000259" key="7">
    <source>
        <dbReference type="PROSITE" id="PS50111"/>
    </source>
</evidence>
<dbReference type="PROSITE" id="PS50111">
    <property type="entry name" value="CHEMOTAXIS_TRANSDUC_2"/>
    <property type="match status" value="1"/>
</dbReference>
<keyword evidence="10" id="KW-1185">Reference proteome</keyword>
<evidence type="ECO:0000256" key="5">
    <source>
        <dbReference type="SAM" id="Coils"/>
    </source>
</evidence>
<dbReference type="SMART" id="SM00283">
    <property type="entry name" value="MA"/>
    <property type="match status" value="1"/>
</dbReference>
<dbReference type="RefSeq" id="WP_379907482.1">
    <property type="nucleotide sequence ID" value="NZ_JBHSWE010000001.1"/>
</dbReference>
<dbReference type="PANTHER" id="PTHR32089">
    <property type="entry name" value="METHYL-ACCEPTING CHEMOTAXIS PROTEIN MCPB"/>
    <property type="match status" value="1"/>
</dbReference>
<feature type="transmembrane region" description="Helical" evidence="6">
    <location>
        <begin position="310"/>
        <end position="333"/>
    </location>
</feature>
<dbReference type="PANTHER" id="PTHR32089:SF112">
    <property type="entry name" value="LYSOZYME-LIKE PROTEIN-RELATED"/>
    <property type="match status" value="1"/>
</dbReference>
<evidence type="ECO:0000313" key="9">
    <source>
        <dbReference type="EMBL" id="MFC6668928.1"/>
    </source>
</evidence>
<feature type="coiled-coil region" evidence="5">
    <location>
        <begin position="257"/>
        <end position="284"/>
    </location>
</feature>
<accession>A0ABW1ZUI7</accession>
<dbReference type="Pfam" id="PF00015">
    <property type="entry name" value="MCPsignal"/>
    <property type="match status" value="1"/>
</dbReference>
<reference evidence="10" key="1">
    <citation type="journal article" date="2019" name="Int. J. Syst. Evol. Microbiol.">
        <title>The Global Catalogue of Microorganisms (GCM) 10K type strain sequencing project: providing services to taxonomists for standard genome sequencing and annotation.</title>
        <authorList>
            <consortium name="The Broad Institute Genomics Platform"/>
            <consortium name="The Broad Institute Genome Sequencing Center for Infectious Disease"/>
            <person name="Wu L."/>
            <person name="Ma J."/>
        </authorList>
    </citation>
    <scope>NUCLEOTIDE SEQUENCE [LARGE SCALE GENOMIC DNA]</scope>
    <source>
        <strain evidence="10">NBRC 111756</strain>
    </source>
</reference>
<evidence type="ECO:0000256" key="3">
    <source>
        <dbReference type="ARBA" id="ARBA00029447"/>
    </source>
</evidence>
<comment type="caution">
    <text evidence="9">The sequence shown here is derived from an EMBL/GenBank/DDBJ whole genome shotgun (WGS) entry which is preliminary data.</text>
</comment>
<dbReference type="InterPro" id="IPR003660">
    <property type="entry name" value="HAMP_dom"/>
</dbReference>
<keyword evidence="2 4" id="KW-0807">Transducer</keyword>
<gene>
    <name evidence="9" type="ORF">ACFQDL_01500</name>
</gene>
<evidence type="ECO:0000313" key="10">
    <source>
        <dbReference type="Proteomes" id="UP001596422"/>
    </source>
</evidence>
<evidence type="ECO:0000256" key="4">
    <source>
        <dbReference type="PROSITE-ProRule" id="PRU00284"/>
    </source>
</evidence>
<name>A0ABW1ZUI7_9GAMM</name>
<dbReference type="EMBL" id="JBHSWE010000001">
    <property type="protein sequence ID" value="MFC6668928.1"/>
    <property type="molecule type" value="Genomic_DNA"/>
</dbReference>
<protein>
    <submittedName>
        <fullName evidence="9">Methyl-accepting chemotaxis protein</fullName>
    </submittedName>
</protein>
<dbReference type="Proteomes" id="UP001596422">
    <property type="component" value="Unassembled WGS sequence"/>
</dbReference>
<proteinExistence type="inferred from homology"/>
<dbReference type="Gene3D" id="1.10.287.950">
    <property type="entry name" value="Methyl-accepting chemotaxis protein"/>
    <property type="match status" value="1"/>
</dbReference>
<keyword evidence="5" id="KW-0175">Coiled coil</keyword>
<keyword evidence="6" id="KW-1133">Transmembrane helix</keyword>
<dbReference type="PRINTS" id="PR00260">
    <property type="entry name" value="CHEMTRNSDUCR"/>
</dbReference>
<keyword evidence="6" id="KW-0812">Transmembrane</keyword>
<evidence type="ECO:0000256" key="2">
    <source>
        <dbReference type="ARBA" id="ARBA00023224"/>
    </source>
</evidence>
<comment type="subcellular location">
    <subcellularLocation>
        <location evidence="1">Membrane</location>
    </subcellularLocation>
</comment>
<comment type="similarity">
    <text evidence="3">Belongs to the methyl-accepting chemotaxis (MCP) protein family.</text>
</comment>
<feature type="domain" description="Methyl-accepting transducer" evidence="7">
    <location>
        <begin position="388"/>
        <end position="624"/>
    </location>
</feature>